<dbReference type="PROSITE" id="PS51837">
    <property type="entry name" value="LITAF"/>
    <property type="match status" value="1"/>
</dbReference>
<dbReference type="EMBL" id="CAACVS010000033">
    <property type="protein sequence ID" value="VEU34562.1"/>
    <property type="molecule type" value="Genomic_DNA"/>
</dbReference>
<dbReference type="InterPro" id="IPR037519">
    <property type="entry name" value="LITAF_fam"/>
</dbReference>
<dbReference type="AlphaFoldDB" id="A0A448YXM5"/>
<sequence length="167" mass="17817">MANAGYAQPTEDLPVATLVTDDAVATEYQQLNQHLNQASAPVEPVATATSSGGGCCAAAASKPPATAPPSSNSCTNNYLDSDPTISRFPMNMRECPNCHRASRTRVVTKPSCKTWVAFGIMTGVFWPLCWVPLVSDSCKETEHFCTSCGAKVAKVRAFQDCCVEHRG</sequence>
<protein>
    <recommendedName>
        <fullName evidence="6">LITAF domain-containing protein</fullName>
    </recommendedName>
</protein>
<dbReference type="OrthoDB" id="44755at2759"/>
<comment type="subcellular location">
    <subcellularLocation>
        <location evidence="1">Membrane</location>
        <topology evidence="1">Peripheral membrane protein</topology>
    </subcellularLocation>
</comment>
<keyword evidence="5" id="KW-0472">Membrane</keyword>
<dbReference type="Proteomes" id="UP000291116">
    <property type="component" value="Unassembled WGS sequence"/>
</dbReference>
<dbReference type="GO" id="GO:0016020">
    <property type="term" value="C:membrane"/>
    <property type="evidence" value="ECO:0007669"/>
    <property type="project" value="UniProtKB-SubCell"/>
</dbReference>
<name>A0A448YXM5_9STRA</name>
<keyword evidence="8" id="KW-1185">Reference proteome</keyword>
<proteinExistence type="inferred from homology"/>
<dbReference type="PANTHER" id="PTHR23292:SF6">
    <property type="entry name" value="FI16602P1-RELATED"/>
    <property type="match status" value="1"/>
</dbReference>
<keyword evidence="4" id="KW-0862">Zinc</keyword>
<evidence type="ECO:0000313" key="7">
    <source>
        <dbReference type="EMBL" id="VEU34562.1"/>
    </source>
</evidence>
<dbReference type="SMART" id="SM00714">
    <property type="entry name" value="LITAF"/>
    <property type="match status" value="1"/>
</dbReference>
<evidence type="ECO:0000259" key="6">
    <source>
        <dbReference type="PROSITE" id="PS51837"/>
    </source>
</evidence>
<feature type="domain" description="LITAF" evidence="6">
    <location>
        <begin position="75"/>
        <end position="157"/>
    </location>
</feature>
<comment type="similarity">
    <text evidence="2">Belongs to the CDIP1/LITAF family.</text>
</comment>
<evidence type="ECO:0000256" key="3">
    <source>
        <dbReference type="ARBA" id="ARBA00022723"/>
    </source>
</evidence>
<evidence type="ECO:0000256" key="4">
    <source>
        <dbReference type="ARBA" id="ARBA00022833"/>
    </source>
</evidence>
<keyword evidence="3" id="KW-0479">Metal-binding</keyword>
<dbReference type="PANTHER" id="PTHR23292">
    <property type="entry name" value="LIPOPOLYSACCHARIDE-INDUCED TUMOR NECROSIS FACTOR-ALPHA FACTOR"/>
    <property type="match status" value="1"/>
</dbReference>
<reference evidence="7 8" key="1">
    <citation type="submission" date="2019-01" db="EMBL/GenBank/DDBJ databases">
        <authorList>
            <person name="Ferrante I. M."/>
        </authorList>
    </citation>
    <scope>NUCLEOTIDE SEQUENCE [LARGE SCALE GENOMIC DNA]</scope>
    <source>
        <strain evidence="7 8">B856</strain>
    </source>
</reference>
<evidence type="ECO:0000313" key="8">
    <source>
        <dbReference type="Proteomes" id="UP000291116"/>
    </source>
</evidence>
<dbReference type="GO" id="GO:0008270">
    <property type="term" value="F:zinc ion binding"/>
    <property type="evidence" value="ECO:0007669"/>
    <property type="project" value="TreeGrafter"/>
</dbReference>
<evidence type="ECO:0000256" key="5">
    <source>
        <dbReference type="ARBA" id="ARBA00023136"/>
    </source>
</evidence>
<dbReference type="Pfam" id="PF10601">
    <property type="entry name" value="zf-LITAF-like"/>
    <property type="match status" value="1"/>
</dbReference>
<gene>
    <name evidence="7" type="ORF">PSNMU_V1.4_AUG-EV-PASAV3_0012720</name>
</gene>
<organism evidence="7 8">
    <name type="scientific">Pseudo-nitzschia multistriata</name>
    <dbReference type="NCBI Taxonomy" id="183589"/>
    <lineage>
        <taxon>Eukaryota</taxon>
        <taxon>Sar</taxon>
        <taxon>Stramenopiles</taxon>
        <taxon>Ochrophyta</taxon>
        <taxon>Bacillariophyta</taxon>
        <taxon>Bacillariophyceae</taxon>
        <taxon>Bacillariophycidae</taxon>
        <taxon>Bacillariales</taxon>
        <taxon>Bacillariaceae</taxon>
        <taxon>Pseudo-nitzschia</taxon>
    </lineage>
</organism>
<evidence type="ECO:0000256" key="1">
    <source>
        <dbReference type="ARBA" id="ARBA00004170"/>
    </source>
</evidence>
<accession>A0A448YXM5</accession>
<evidence type="ECO:0000256" key="2">
    <source>
        <dbReference type="ARBA" id="ARBA00005975"/>
    </source>
</evidence>
<dbReference type="InterPro" id="IPR006629">
    <property type="entry name" value="LITAF"/>
</dbReference>